<sequence>MDIDRFPSVTQVRQSPPGELAVWLSTMSADAVSGLGVDAAEAVVLATQRVSSWAAAMQAVAVDRFADHVLDAQEHHAADLMSARDAQRAEVEAAGGVWRGDRGAIALPEPEQVAASMLAPELRISPRTMRTRLNRARWLMELPTTLGLALAGDLEPWRVDAVVAAAADVDAKHLVEFEARLFAGDVAALPKPRLVERARSAAARADAESVARGQARAPRRWCLRVGASQVPGVMRWTADLPDEVSRRMFAAIDALAQEYLAADGVGAPSMKAAARGVRRTVEQAQVDALADLVLGNATVQTIVELVVPVASAVPPSFVDRVAERAAAEAAMRPQCGDEHPLAGDGRPQGGDGRVQGADAVVIDLVLGSVTRHTLDAGALERAHGRSVGAWLETEANPFLSHRPPPPSPADPGPPPRVTDLTGAPVWFVPGLVQTPGVGALLPDRVAALLNDPDTGVRIIDGTPGSADGGLPQRRTYRPHAALAAKVRARDGHCRFPGCSVQARRCHLDHVVAFPAGQTEEANLQALCPAHHGFKHHAGWGVTMTPEGVCTWTTPSGRTHITRPPDLCDTAA</sequence>
<evidence type="ECO:0000259" key="2">
    <source>
        <dbReference type="SMART" id="SM00507"/>
    </source>
</evidence>
<feature type="domain" description="HNH nuclease" evidence="2">
    <location>
        <begin position="481"/>
        <end position="532"/>
    </location>
</feature>
<dbReference type="EMBL" id="BAABFX010000022">
    <property type="protein sequence ID" value="GAA4393612.1"/>
    <property type="molecule type" value="Genomic_DNA"/>
</dbReference>
<evidence type="ECO:0000313" key="4">
    <source>
        <dbReference type="Proteomes" id="UP001500390"/>
    </source>
</evidence>
<dbReference type="Proteomes" id="UP001500390">
    <property type="component" value="Unassembled WGS sequence"/>
</dbReference>
<evidence type="ECO:0000256" key="1">
    <source>
        <dbReference type="SAM" id="MobiDB-lite"/>
    </source>
</evidence>
<comment type="caution">
    <text evidence="3">The sequence shown here is derived from an EMBL/GenBank/DDBJ whole genome shotgun (WGS) entry which is preliminary data.</text>
</comment>
<feature type="region of interest" description="Disordered" evidence="1">
    <location>
        <begin position="396"/>
        <end position="420"/>
    </location>
</feature>
<keyword evidence="4" id="KW-1185">Reference proteome</keyword>
<feature type="region of interest" description="Disordered" evidence="1">
    <location>
        <begin position="330"/>
        <end position="354"/>
    </location>
</feature>
<organism evidence="3 4">
    <name type="scientific">Ornithinibacter aureus</name>
    <dbReference type="NCBI Taxonomy" id="622664"/>
    <lineage>
        <taxon>Bacteria</taxon>
        <taxon>Bacillati</taxon>
        <taxon>Actinomycetota</taxon>
        <taxon>Actinomycetes</taxon>
        <taxon>Micrococcales</taxon>
        <taxon>Intrasporangiaceae</taxon>
        <taxon>Ornithinibacter</taxon>
    </lineage>
</organism>
<protein>
    <recommendedName>
        <fullName evidence="2">HNH nuclease domain-containing protein</fullName>
    </recommendedName>
</protein>
<dbReference type="CDD" id="cd00085">
    <property type="entry name" value="HNHc"/>
    <property type="match status" value="1"/>
</dbReference>
<reference evidence="4" key="1">
    <citation type="journal article" date="2019" name="Int. J. Syst. Evol. Microbiol.">
        <title>The Global Catalogue of Microorganisms (GCM) 10K type strain sequencing project: providing services to taxonomists for standard genome sequencing and annotation.</title>
        <authorList>
            <consortium name="The Broad Institute Genomics Platform"/>
            <consortium name="The Broad Institute Genome Sequencing Center for Infectious Disease"/>
            <person name="Wu L."/>
            <person name="Ma J."/>
        </authorList>
    </citation>
    <scope>NUCLEOTIDE SEQUENCE [LARGE SCALE GENOMIC DNA]</scope>
    <source>
        <strain evidence="4">JCM 17738</strain>
    </source>
</reference>
<proteinExistence type="predicted"/>
<evidence type="ECO:0000313" key="3">
    <source>
        <dbReference type="EMBL" id="GAA4393612.1"/>
    </source>
</evidence>
<gene>
    <name evidence="3" type="ORF">GCM10023153_13780</name>
</gene>
<dbReference type="Gene3D" id="1.10.30.50">
    <property type="match status" value="1"/>
</dbReference>
<accession>A0ABP8JNW6</accession>
<dbReference type="InterPro" id="IPR003615">
    <property type="entry name" value="HNH_nuc"/>
</dbReference>
<feature type="compositionally biased region" description="Pro residues" evidence="1">
    <location>
        <begin position="402"/>
        <end position="416"/>
    </location>
</feature>
<name>A0ABP8JNW6_9MICO</name>
<dbReference type="RefSeq" id="WP_159902811.1">
    <property type="nucleotide sequence ID" value="NZ_BAABFX010000022.1"/>
</dbReference>
<dbReference type="SMART" id="SM00507">
    <property type="entry name" value="HNHc"/>
    <property type="match status" value="1"/>
</dbReference>